<dbReference type="VEuPathDB" id="TrichDB:TRFO_01835"/>
<evidence type="ECO:0000256" key="4">
    <source>
        <dbReference type="SAM" id="Phobius"/>
    </source>
</evidence>
<gene>
    <name evidence="6" type="ORF">TRFO_01835</name>
</gene>
<dbReference type="Proteomes" id="UP000179807">
    <property type="component" value="Unassembled WGS sequence"/>
</dbReference>
<accession>A0A1J4JML8</accession>
<dbReference type="RefSeq" id="XP_068351926.1">
    <property type="nucleotide sequence ID" value="XM_068490339.1"/>
</dbReference>
<keyword evidence="2 4" id="KW-0472">Membrane</keyword>
<organism evidence="6 7">
    <name type="scientific">Tritrichomonas foetus</name>
    <dbReference type="NCBI Taxonomy" id="1144522"/>
    <lineage>
        <taxon>Eukaryota</taxon>
        <taxon>Metamonada</taxon>
        <taxon>Parabasalia</taxon>
        <taxon>Tritrichomonadida</taxon>
        <taxon>Tritrichomonadidae</taxon>
        <taxon>Tritrichomonas</taxon>
    </lineage>
</organism>
<evidence type="ECO:0000313" key="7">
    <source>
        <dbReference type="Proteomes" id="UP000179807"/>
    </source>
</evidence>
<dbReference type="InterPro" id="IPR051097">
    <property type="entry name" value="Synaptobrevin-like_transport"/>
</dbReference>
<evidence type="ECO:0000313" key="6">
    <source>
        <dbReference type="EMBL" id="OHS98789.1"/>
    </source>
</evidence>
<comment type="similarity">
    <text evidence="1">Belongs to the synaptobrevin family.</text>
</comment>
<dbReference type="PANTHER" id="PTHR21136:SF168">
    <property type="entry name" value="VESICLE-ASSOCIATED MEMBRANE PROTEIN 9"/>
    <property type="match status" value="1"/>
</dbReference>
<name>A0A1J4JML8_9EUKA</name>
<keyword evidence="4" id="KW-0812">Transmembrane</keyword>
<dbReference type="GeneID" id="94825043"/>
<dbReference type="EMBL" id="MLAK01001037">
    <property type="protein sequence ID" value="OHS98789.1"/>
    <property type="molecule type" value="Genomic_DNA"/>
</dbReference>
<dbReference type="CDD" id="cd14824">
    <property type="entry name" value="Longin"/>
    <property type="match status" value="1"/>
</dbReference>
<comment type="caution">
    <text evidence="6">The sequence shown here is derived from an EMBL/GenBank/DDBJ whole genome shotgun (WGS) entry which is preliminary data.</text>
</comment>
<dbReference type="AlphaFoldDB" id="A0A1J4JML8"/>
<evidence type="ECO:0000259" key="5">
    <source>
        <dbReference type="PROSITE" id="PS50859"/>
    </source>
</evidence>
<feature type="domain" description="Longin" evidence="5">
    <location>
        <begin position="15"/>
        <end position="119"/>
    </location>
</feature>
<evidence type="ECO:0000256" key="1">
    <source>
        <dbReference type="ARBA" id="ARBA00008025"/>
    </source>
</evidence>
<proteinExistence type="inferred from homology"/>
<dbReference type="InterPro" id="IPR010908">
    <property type="entry name" value="Longin_dom"/>
</dbReference>
<feature type="transmembrane region" description="Helical" evidence="4">
    <location>
        <begin position="183"/>
        <end position="202"/>
    </location>
</feature>
<dbReference type="SMART" id="SM01270">
    <property type="entry name" value="Longin"/>
    <property type="match status" value="1"/>
</dbReference>
<sequence length="217" mass="25477">MNRAKTIQDILYCCVAYRSVILAQCSISEVKYDKKAQLFLNDINNTLDTRAVKDIGDLKYYAIHEYQGLNFLAIETLSVQSYFTFDFLDDVKDQFLAHYDDKWINAPAFGMQNEFSPILNLMMRPENENGSKELMKMKEKTSKLIKDKLLNDQTKTSSSYTSSNLDRNNDNSKIKIFWMRYRYWIFAIFVIVFMIFVVLIITCEGFTLQNCKKKSEK</sequence>
<reference evidence="6" key="1">
    <citation type="submission" date="2016-10" db="EMBL/GenBank/DDBJ databases">
        <authorList>
            <person name="Benchimol M."/>
            <person name="Almeida L.G."/>
            <person name="Vasconcelos A.T."/>
            <person name="Perreira-Neves A."/>
            <person name="Rosa I.A."/>
            <person name="Tasca T."/>
            <person name="Bogo M.R."/>
            <person name="de Souza W."/>
        </authorList>
    </citation>
    <scope>NUCLEOTIDE SEQUENCE [LARGE SCALE GENOMIC DNA]</scope>
    <source>
        <strain evidence="6">K</strain>
    </source>
</reference>
<evidence type="ECO:0000256" key="2">
    <source>
        <dbReference type="ARBA" id="ARBA00023136"/>
    </source>
</evidence>
<dbReference type="OrthoDB" id="248747at2759"/>
<keyword evidence="4" id="KW-1133">Transmembrane helix</keyword>
<protein>
    <submittedName>
        <fullName evidence="6">Synaptobrevin family protein</fullName>
    </submittedName>
</protein>
<evidence type="ECO:0000256" key="3">
    <source>
        <dbReference type="ARBA" id="ARBA00046280"/>
    </source>
</evidence>
<keyword evidence="7" id="KW-1185">Reference proteome</keyword>
<dbReference type="PANTHER" id="PTHR21136">
    <property type="entry name" value="SNARE PROTEINS"/>
    <property type="match status" value="1"/>
</dbReference>
<dbReference type="GO" id="GO:0012505">
    <property type="term" value="C:endomembrane system"/>
    <property type="evidence" value="ECO:0007669"/>
    <property type="project" value="UniProtKB-SubCell"/>
</dbReference>
<comment type="subcellular location">
    <subcellularLocation>
        <location evidence="3">Endomembrane system</location>
        <topology evidence="3">Single-pass type IV membrane protein</topology>
    </subcellularLocation>
</comment>
<dbReference type="SUPFAM" id="SSF64356">
    <property type="entry name" value="SNARE-like"/>
    <property type="match status" value="1"/>
</dbReference>
<dbReference type="InterPro" id="IPR011012">
    <property type="entry name" value="Longin-like_dom_sf"/>
</dbReference>
<dbReference type="Gene3D" id="3.30.450.50">
    <property type="entry name" value="Longin domain"/>
    <property type="match status" value="1"/>
</dbReference>
<dbReference type="PROSITE" id="PS50859">
    <property type="entry name" value="LONGIN"/>
    <property type="match status" value="1"/>
</dbReference>